<evidence type="ECO:0000256" key="3">
    <source>
        <dbReference type="ARBA" id="ARBA00022729"/>
    </source>
</evidence>
<dbReference type="InterPro" id="IPR050492">
    <property type="entry name" value="Bact_metal-bind_prot9"/>
</dbReference>
<feature type="region of interest" description="Disordered" evidence="4">
    <location>
        <begin position="120"/>
        <end position="158"/>
    </location>
</feature>
<organism evidence="6 7">
    <name type="scientific">Desulfosarcina ovata subsp. sediminis</name>
    <dbReference type="NCBI Taxonomy" id="885957"/>
    <lineage>
        <taxon>Bacteria</taxon>
        <taxon>Pseudomonadati</taxon>
        <taxon>Thermodesulfobacteriota</taxon>
        <taxon>Desulfobacteria</taxon>
        <taxon>Desulfobacterales</taxon>
        <taxon>Desulfosarcinaceae</taxon>
        <taxon>Desulfosarcina</taxon>
    </lineage>
</organism>
<evidence type="ECO:0000256" key="2">
    <source>
        <dbReference type="ARBA" id="ARBA00022448"/>
    </source>
</evidence>
<dbReference type="KEGG" id="dov:DSCO28_43860"/>
<feature type="chain" id="PRO_5024402782" evidence="5">
    <location>
        <begin position="26"/>
        <end position="316"/>
    </location>
</feature>
<evidence type="ECO:0000313" key="6">
    <source>
        <dbReference type="EMBL" id="BBO83820.1"/>
    </source>
</evidence>
<dbReference type="InterPro" id="IPR006127">
    <property type="entry name" value="ZnuA-like"/>
</dbReference>
<dbReference type="EMBL" id="AP021876">
    <property type="protein sequence ID" value="BBO83820.1"/>
    <property type="molecule type" value="Genomic_DNA"/>
</dbReference>
<protein>
    <submittedName>
        <fullName evidence="6">Cation ABC transporter substrate-binding protein</fullName>
    </submittedName>
</protein>
<dbReference type="Proteomes" id="UP000425960">
    <property type="component" value="Chromosome"/>
</dbReference>
<dbReference type="PANTHER" id="PTHR42953:SF3">
    <property type="entry name" value="HIGH-AFFINITY ZINC UPTAKE SYSTEM PROTEIN ZNUA"/>
    <property type="match status" value="1"/>
</dbReference>
<dbReference type="SUPFAM" id="SSF53807">
    <property type="entry name" value="Helical backbone' metal receptor"/>
    <property type="match status" value="1"/>
</dbReference>
<feature type="compositionally biased region" description="Basic and acidic residues" evidence="4">
    <location>
        <begin position="125"/>
        <end position="158"/>
    </location>
</feature>
<sequence length="316" mass="35166">MVKYFKASLFVVLIVCCCIISNSWAGDRIPVFVSVAPQAYFVQQIGKDRVDVQVLVAPGADPHTYEPKPQQMVALSRARLYFAIGIEFEKAKLGKITAMNPNLTIVHTDHGILKLPMAAHHHHHTDAADDDHAMPHTDKSEKAVSSEMHAEHDHGSRDPHIWLSPPLVMLQARSILTALETIDPAHRSGYEANYQAFMLELIDLDARLRADFDGLQGSSFMVFHPSWGTFAHAYGLRQVSIEIEGKSPKPAQLMALIEHARKSGIKVVFVQPQFSLKSAREISKAINGRVVVVDPLAGDWATQLRKTAEEIKRAFE</sequence>
<comment type="similarity">
    <text evidence="1">Belongs to the bacterial solute-binding protein 9 family.</text>
</comment>
<dbReference type="Pfam" id="PF01297">
    <property type="entry name" value="ZnuA"/>
    <property type="match status" value="1"/>
</dbReference>
<name>A0A5K7ZUD9_9BACT</name>
<dbReference type="PANTHER" id="PTHR42953">
    <property type="entry name" value="HIGH-AFFINITY ZINC UPTAKE SYSTEM PROTEIN ZNUA-RELATED"/>
    <property type="match status" value="1"/>
</dbReference>
<dbReference type="AlphaFoldDB" id="A0A5K7ZUD9"/>
<accession>A0A5K7ZUD9</accession>
<dbReference type="GO" id="GO:0046872">
    <property type="term" value="F:metal ion binding"/>
    <property type="evidence" value="ECO:0007669"/>
    <property type="project" value="InterPro"/>
</dbReference>
<feature type="signal peptide" evidence="5">
    <location>
        <begin position="1"/>
        <end position="25"/>
    </location>
</feature>
<evidence type="ECO:0000256" key="5">
    <source>
        <dbReference type="SAM" id="SignalP"/>
    </source>
</evidence>
<dbReference type="Gene3D" id="3.40.50.1980">
    <property type="entry name" value="Nitrogenase molybdenum iron protein domain"/>
    <property type="match status" value="2"/>
</dbReference>
<dbReference type="GO" id="GO:0030001">
    <property type="term" value="P:metal ion transport"/>
    <property type="evidence" value="ECO:0007669"/>
    <property type="project" value="InterPro"/>
</dbReference>
<evidence type="ECO:0000256" key="1">
    <source>
        <dbReference type="ARBA" id="ARBA00011028"/>
    </source>
</evidence>
<keyword evidence="2" id="KW-0813">Transport</keyword>
<evidence type="ECO:0000313" key="7">
    <source>
        <dbReference type="Proteomes" id="UP000425960"/>
    </source>
</evidence>
<gene>
    <name evidence="6" type="ORF">DSCO28_43860</name>
</gene>
<evidence type="ECO:0000256" key="4">
    <source>
        <dbReference type="SAM" id="MobiDB-lite"/>
    </source>
</evidence>
<proteinExistence type="inferred from homology"/>
<keyword evidence="3 5" id="KW-0732">Signal</keyword>
<reference evidence="6 7" key="1">
    <citation type="submission" date="2019-11" db="EMBL/GenBank/DDBJ databases">
        <title>Comparative genomics of hydrocarbon-degrading Desulfosarcina strains.</title>
        <authorList>
            <person name="Watanabe M."/>
            <person name="Kojima H."/>
            <person name="Fukui M."/>
        </authorList>
    </citation>
    <scope>NUCLEOTIDE SEQUENCE [LARGE SCALE GENOMIC DNA]</scope>
    <source>
        <strain evidence="6 7">28bB2T</strain>
    </source>
</reference>
<dbReference type="RefSeq" id="WP_155323944.1">
    <property type="nucleotide sequence ID" value="NZ_AP021876.1"/>
</dbReference>